<feature type="transmembrane region" description="Helical" evidence="1">
    <location>
        <begin position="28"/>
        <end position="49"/>
    </location>
</feature>
<keyword evidence="1" id="KW-1133">Transmembrane helix</keyword>
<organism evidence="2 3">
    <name type="scientific">candidate division MSBL1 archaeon SCGC-AAA261F17</name>
    <dbReference type="NCBI Taxonomy" id="1698274"/>
    <lineage>
        <taxon>Archaea</taxon>
        <taxon>Methanobacteriati</taxon>
        <taxon>Methanobacteriota</taxon>
        <taxon>candidate division MSBL1</taxon>
    </lineage>
</organism>
<sequence>MVIGKEAWSEVYMSRVLEQIDGRILKSLIVLAIISVAFDLLVLSGHGVLRVSASSALRPYP</sequence>
<gene>
    <name evidence="2" type="ORF">AKJ44_01255</name>
</gene>
<dbReference type="Proteomes" id="UP000070035">
    <property type="component" value="Unassembled WGS sequence"/>
</dbReference>
<keyword evidence="1" id="KW-0472">Membrane</keyword>
<protein>
    <submittedName>
        <fullName evidence="2">Uncharacterized protein</fullName>
    </submittedName>
</protein>
<keyword evidence="3" id="KW-1185">Reference proteome</keyword>
<proteinExistence type="predicted"/>
<keyword evidence="1" id="KW-0812">Transmembrane</keyword>
<evidence type="ECO:0000256" key="1">
    <source>
        <dbReference type="SAM" id="Phobius"/>
    </source>
</evidence>
<dbReference type="EMBL" id="LHXY01000011">
    <property type="protein sequence ID" value="KXB02140.1"/>
    <property type="molecule type" value="Genomic_DNA"/>
</dbReference>
<accession>A0A133V6R7</accession>
<evidence type="ECO:0000313" key="2">
    <source>
        <dbReference type="EMBL" id="KXB02140.1"/>
    </source>
</evidence>
<comment type="caution">
    <text evidence="2">The sequence shown here is derived from an EMBL/GenBank/DDBJ whole genome shotgun (WGS) entry which is preliminary data.</text>
</comment>
<dbReference type="AlphaFoldDB" id="A0A133V6R7"/>
<reference evidence="2 3" key="1">
    <citation type="journal article" date="2016" name="Sci. Rep.">
        <title>Metabolic traits of an uncultured archaeal lineage -MSBL1- from brine pools of the Red Sea.</title>
        <authorList>
            <person name="Mwirichia R."/>
            <person name="Alam I."/>
            <person name="Rashid M."/>
            <person name="Vinu M."/>
            <person name="Ba-Alawi W."/>
            <person name="Anthony Kamau A."/>
            <person name="Kamanda Ngugi D."/>
            <person name="Goker M."/>
            <person name="Klenk H.P."/>
            <person name="Bajic V."/>
            <person name="Stingl U."/>
        </authorList>
    </citation>
    <scope>NUCLEOTIDE SEQUENCE [LARGE SCALE GENOMIC DNA]</scope>
    <source>
        <strain evidence="2">SCGC-AAA261F17</strain>
    </source>
</reference>
<evidence type="ECO:0000313" key="3">
    <source>
        <dbReference type="Proteomes" id="UP000070035"/>
    </source>
</evidence>
<name>A0A133V6R7_9EURY</name>